<accession>A0A8J7I443</accession>
<dbReference type="InterPro" id="IPR003594">
    <property type="entry name" value="HATPase_dom"/>
</dbReference>
<dbReference type="SMART" id="SM00387">
    <property type="entry name" value="HATPase_c"/>
    <property type="match status" value="1"/>
</dbReference>
<feature type="transmembrane region" description="Helical" evidence="9">
    <location>
        <begin position="38"/>
        <end position="56"/>
    </location>
</feature>
<dbReference type="RefSeq" id="WP_214430941.1">
    <property type="nucleotide sequence ID" value="NZ_CAWPUQ010000306.1"/>
</dbReference>
<keyword evidence="9" id="KW-1133">Transmembrane helix</keyword>
<keyword evidence="7" id="KW-0067">ATP-binding</keyword>
<keyword evidence="3" id="KW-0597">Phosphoprotein</keyword>
<feature type="domain" description="Histidine kinase" evidence="10">
    <location>
        <begin position="309"/>
        <end position="396"/>
    </location>
</feature>
<dbReference type="InterPro" id="IPR050482">
    <property type="entry name" value="Sensor_HK_TwoCompSys"/>
</dbReference>
<comment type="caution">
    <text evidence="11">The sequence shown here is derived from an EMBL/GenBank/DDBJ whole genome shotgun (WGS) entry which is preliminary data.</text>
</comment>
<feature type="transmembrane region" description="Helical" evidence="9">
    <location>
        <begin position="63"/>
        <end position="86"/>
    </location>
</feature>
<evidence type="ECO:0000256" key="4">
    <source>
        <dbReference type="ARBA" id="ARBA00022679"/>
    </source>
</evidence>
<feature type="transmembrane region" description="Helical" evidence="9">
    <location>
        <begin position="92"/>
        <end position="122"/>
    </location>
</feature>
<dbReference type="Pfam" id="PF07730">
    <property type="entry name" value="HisKA_3"/>
    <property type="match status" value="1"/>
</dbReference>
<dbReference type="GO" id="GO:0000155">
    <property type="term" value="F:phosphorelay sensor kinase activity"/>
    <property type="evidence" value="ECO:0007669"/>
    <property type="project" value="InterPro"/>
</dbReference>
<dbReference type="GO" id="GO:0046983">
    <property type="term" value="F:protein dimerization activity"/>
    <property type="evidence" value="ECO:0007669"/>
    <property type="project" value="InterPro"/>
</dbReference>
<keyword evidence="5" id="KW-0547">Nucleotide-binding</keyword>
<dbReference type="Pfam" id="PF02518">
    <property type="entry name" value="HATPase_c"/>
    <property type="match status" value="1"/>
</dbReference>
<evidence type="ECO:0000313" key="12">
    <source>
        <dbReference type="Proteomes" id="UP000662314"/>
    </source>
</evidence>
<dbReference type="PANTHER" id="PTHR24421:SF10">
    <property type="entry name" value="NITRATE_NITRITE SENSOR PROTEIN NARQ"/>
    <property type="match status" value="1"/>
</dbReference>
<evidence type="ECO:0000256" key="2">
    <source>
        <dbReference type="ARBA" id="ARBA00012438"/>
    </source>
</evidence>
<proteinExistence type="predicted"/>
<dbReference type="GO" id="GO:0005524">
    <property type="term" value="F:ATP binding"/>
    <property type="evidence" value="ECO:0007669"/>
    <property type="project" value="UniProtKB-KW"/>
</dbReference>
<dbReference type="PROSITE" id="PS50109">
    <property type="entry name" value="HIS_KIN"/>
    <property type="match status" value="1"/>
</dbReference>
<dbReference type="GO" id="GO:0016020">
    <property type="term" value="C:membrane"/>
    <property type="evidence" value="ECO:0007669"/>
    <property type="project" value="InterPro"/>
</dbReference>
<sequence>MNLLLSIRPNPFRFLLYTEWVMLICCASLAVIEGLENRGIPIQHVLILVLLGLMGLRLPSGRLWVKVLYTAIAITLIFSGTALGYLHILPTLYLIVMIRSCFLFGSCGRLIVAGLCFILFLVHQEQYLQSVILAVPPEQQQRFWMHQLAEMLMFALGLFLVLQLVNILLIEQKTRKQLSVAHEQLQQYALQIEDLAAVQERNRIAREIHDSLGHALTALNVQIQTAIRLWSVNPASAESFLTQAQRLAEIAMKEVRQSVRALREDVPDEQPLEDAIASLVEDFRQSTGLFPTTKIKLEVIVPLAVVRTLYRIVQEALTNIFKYAEATEVKIEIVATNDSINLRVEDNGKGFNFNEKITGFGIQGMRERVAALEGDFHLETEPDCGCRIIVKLPLRPDS</sequence>
<dbReference type="InterPro" id="IPR011712">
    <property type="entry name" value="Sig_transdc_His_kin_sub3_dim/P"/>
</dbReference>
<dbReference type="PANTHER" id="PTHR24421">
    <property type="entry name" value="NITRATE/NITRITE SENSOR PROTEIN NARX-RELATED"/>
    <property type="match status" value="1"/>
</dbReference>
<feature type="transmembrane region" description="Helical" evidence="9">
    <location>
        <begin position="12"/>
        <end position="32"/>
    </location>
</feature>
<evidence type="ECO:0000256" key="9">
    <source>
        <dbReference type="SAM" id="Phobius"/>
    </source>
</evidence>
<evidence type="ECO:0000256" key="3">
    <source>
        <dbReference type="ARBA" id="ARBA00022553"/>
    </source>
</evidence>
<dbReference type="CDD" id="cd16917">
    <property type="entry name" value="HATPase_UhpB-NarQ-NarX-like"/>
    <property type="match status" value="1"/>
</dbReference>
<organism evidence="11 12">
    <name type="scientific">Dendronalium phyllosphericum CENA369</name>
    <dbReference type="NCBI Taxonomy" id="1725256"/>
    <lineage>
        <taxon>Bacteria</taxon>
        <taxon>Bacillati</taxon>
        <taxon>Cyanobacteriota</taxon>
        <taxon>Cyanophyceae</taxon>
        <taxon>Nostocales</taxon>
        <taxon>Nostocaceae</taxon>
        <taxon>Dendronalium</taxon>
        <taxon>Dendronalium phyllosphericum</taxon>
    </lineage>
</organism>
<dbReference type="Proteomes" id="UP000662314">
    <property type="component" value="Unassembled WGS sequence"/>
</dbReference>
<keyword evidence="8" id="KW-0902">Two-component regulatory system</keyword>
<protein>
    <recommendedName>
        <fullName evidence="2">histidine kinase</fullName>
        <ecNumber evidence="2">2.7.13.3</ecNumber>
    </recommendedName>
</protein>
<dbReference type="EC" id="2.7.13.3" evidence="2"/>
<dbReference type="InterPro" id="IPR005467">
    <property type="entry name" value="His_kinase_dom"/>
</dbReference>
<name>A0A8J7I443_9NOST</name>
<dbReference type="AlphaFoldDB" id="A0A8J7I443"/>
<evidence type="ECO:0000256" key="6">
    <source>
        <dbReference type="ARBA" id="ARBA00022777"/>
    </source>
</evidence>
<evidence type="ECO:0000259" key="10">
    <source>
        <dbReference type="PROSITE" id="PS50109"/>
    </source>
</evidence>
<comment type="catalytic activity">
    <reaction evidence="1">
        <text>ATP + protein L-histidine = ADP + protein N-phospho-L-histidine.</text>
        <dbReference type="EC" id="2.7.13.3"/>
    </reaction>
</comment>
<keyword evidence="6 11" id="KW-0418">Kinase</keyword>
<evidence type="ECO:0000313" key="11">
    <source>
        <dbReference type="EMBL" id="MBH8572112.1"/>
    </source>
</evidence>
<evidence type="ECO:0000256" key="5">
    <source>
        <dbReference type="ARBA" id="ARBA00022741"/>
    </source>
</evidence>
<gene>
    <name evidence="11" type="ORF">I8752_03500</name>
</gene>
<keyword evidence="4" id="KW-0808">Transferase</keyword>
<keyword evidence="9" id="KW-0472">Membrane</keyword>
<evidence type="ECO:0000256" key="1">
    <source>
        <dbReference type="ARBA" id="ARBA00000085"/>
    </source>
</evidence>
<dbReference type="EMBL" id="JAECZA010000007">
    <property type="protein sequence ID" value="MBH8572112.1"/>
    <property type="molecule type" value="Genomic_DNA"/>
</dbReference>
<dbReference type="SUPFAM" id="SSF55874">
    <property type="entry name" value="ATPase domain of HSP90 chaperone/DNA topoisomerase II/histidine kinase"/>
    <property type="match status" value="1"/>
</dbReference>
<dbReference type="InterPro" id="IPR036890">
    <property type="entry name" value="HATPase_C_sf"/>
</dbReference>
<evidence type="ECO:0000256" key="7">
    <source>
        <dbReference type="ARBA" id="ARBA00022840"/>
    </source>
</evidence>
<dbReference type="Gene3D" id="3.30.565.10">
    <property type="entry name" value="Histidine kinase-like ATPase, C-terminal domain"/>
    <property type="match status" value="1"/>
</dbReference>
<keyword evidence="12" id="KW-1185">Reference proteome</keyword>
<feature type="transmembrane region" description="Helical" evidence="9">
    <location>
        <begin position="151"/>
        <end position="170"/>
    </location>
</feature>
<dbReference type="Gene3D" id="1.20.5.1930">
    <property type="match status" value="1"/>
</dbReference>
<reference evidence="11 12" key="1">
    <citation type="journal article" date="2021" name="Int. J. Syst. Evol. Microbiol.">
        <title>Amazonocrinis nigriterrae gen. nov., sp. nov., Atlanticothrix silvestris gen. nov., sp. nov. and Dendronalium phyllosphericum gen. nov., sp. nov., nostocacean cyanobacteria from Brazilian environments.</title>
        <authorList>
            <person name="Alvarenga D.O."/>
            <person name="Andreote A.P.D."/>
            <person name="Branco L.H.Z."/>
            <person name="Delbaje E."/>
            <person name="Cruz R.B."/>
            <person name="Varani A.M."/>
            <person name="Fiore M.F."/>
        </authorList>
    </citation>
    <scope>NUCLEOTIDE SEQUENCE [LARGE SCALE GENOMIC DNA]</scope>
    <source>
        <strain evidence="11 12">CENA369</strain>
    </source>
</reference>
<keyword evidence="9" id="KW-0812">Transmembrane</keyword>
<evidence type="ECO:0000256" key="8">
    <source>
        <dbReference type="ARBA" id="ARBA00023012"/>
    </source>
</evidence>